<dbReference type="EMBL" id="FAXA01000159">
    <property type="protein sequence ID" value="CUV01986.1"/>
    <property type="molecule type" value="Genomic_DNA"/>
</dbReference>
<feature type="compositionally biased region" description="Basic and acidic residues" evidence="5">
    <location>
        <begin position="174"/>
        <end position="195"/>
    </location>
</feature>
<dbReference type="PANTHER" id="PTHR20982">
    <property type="entry name" value="RIBOSOME RECYCLING FACTOR"/>
    <property type="match status" value="1"/>
</dbReference>
<evidence type="ECO:0000313" key="7">
    <source>
        <dbReference type="EMBL" id="CUV01986.1"/>
    </source>
</evidence>
<gene>
    <name evidence="7" type="ORF">MGWOODY_Clf2107</name>
</gene>
<sequence>MAPKGDKSDLTPESVLSEVSTKMDRAVDAFKRDLTQLRTGRATPALVENIDVDYYGSMTPLKQIASISAPDARAIMIQPWDTAAMREIEKSLQTSDMGFNPSNDGTTITVPIPPLTQERRQEMVKLLKGKVEDGKISVRNVRRDGLESLRKLEKEKSISQDDGRRAQDQLQKTTDGHTKLIDETGSAKEAEILQV</sequence>
<dbReference type="CDD" id="cd00520">
    <property type="entry name" value="RRF"/>
    <property type="match status" value="1"/>
</dbReference>
<evidence type="ECO:0000256" key="1">
    <source>
        <dbReference type="ARBA" id="ARBA00004496"/>
    </source>
</evidence>
<dbReference type="Gene3D" id="1.10.132.20">
    <property type="entry name" value="Ribosome-recycling factor"/>
    <property type="match status" value="1"/>
</dbReference>
<dbReference type="InterPro" id="IPR002661">
    <property type="entry name" value="Ribosome_recyc_fac"/>
</dbReference>
<name>A0A160V7V5_9ZZZZ</name>
<dbReference type="GO" id="GO:0043023">
    <property type="term" value="F:ribosomal large subunit binding"/>
    <property type="evidence" value="ECO:0007669"/>
    <property type="project" value="TreeGrafter"/>
</dbReference>
<dbReference type="FunFam" id="3.30.1360.40:FF:000001">
    <property type="entry name" value="Ribosome-recycling factor"/>
    <property type="match status" value="1"/>
</dbReference>
<evidence type="ECO:0000256" key="5">
    <source>
        <dbReference type="SAM" id="MobiDB-lite"/>
    </source>
</evidence>
<dbReference type="InterPro" id="IPR023584">
    <property type="entry name" value="Ribosome_recyc_fac_dom"/>
</dbReference>
<comment type="subcellular location">
    <subcellularLocation>
        <location evidence="1">Cytoplasm</location>
    </subcellularLocation>
</comment>
<dbReference type="GO" id="GO:0006412">
    <property type="term" value="P:translation"/>
    <property type="evidence" value="ECO:0007669"/>
    <property type="project" value="UniProtKB-KW"/>
</dbReference>
<evidence type="ECO:0000256" key="2">
    <source>
        <dbReference type="ARBA" id="ARBA00005912"/>
    </source>
</evidence>
<dbReference type="NCBIfam" id="TIGR00496">
    <property type="entry name" value="frr"/>
    <property type="match status" value="1"/>
</dbReference>
<keyword evidence="4" id="KW-0648">Protein biosynthesis</keyword>
<comment type="similarity">
    <text evidence="2">Belongs to the RRF family.</text>
</comment>
<feature type="domain" description="Ribosome recycling factor" evidence="6">
    <location>
        <begin position="30"/>
        <end position="193"/>
    </location>
</feature>
<evidence type="ECO:0000259" key="6">
    <source>
        <dbReference type="Pfam" id="PF01765"/>
    </source>
</evidence>
<reference evidence="7" key="1">
    <citation type="submission" date="2015-10" db="EMBL/GenBank/DDBJ databases">
        <authorList>
            <person name="Gilbert D.G."/>
        </authorList>
    </citation>
    <scope>NUCLEOTIDE SEQUENCE</scope>
</reference>
<keyword evidence="3" id="KW-0963">Cytoplasm</keyword>
<dbReference type="GO" id="GO:0005737">
    <property type="term" value="C:cytoplasm"/>
    <property type="evidence" value="ECO:0007669"/>
    <property type="project" value="UniProtKB-SubCell"/>
</dbReference>
<feature type="compositionally biased region" description="Basic and acidic residues" evidence="5">
    <location>
        <begin position="153"/>
        <end position="167"/>
    </location>
</feature>
<feature type="region of interest" description="Disordered" evidence="5">
    <location>
        <begin position="153"/>
        <end position="195"/>
    </location>
</feature>
<dbReference type="AlphaFoldDB" id="A0A160V7V5"/>
<dbReference type="HAMAP" id="MF_00040">
    <property type="entry name" value="RRF"/>
    <property type="match status" value="1"/>
</dbReference>
<accession>A0A160V7V5</accession>
<organism evidence="7">
    <name type="scientific">hydrothermal vent metagenome</name>
    <dbReference type="NCBI Taxonomy" id="652676"/>
    <lineage>
        <taxon>unclassified sequences</taxon>
        <taxon>metagenomes</taxon>
        <taxon>ecological metagenomes</taxon>
    </lineage>
</organism>
<dbReference type="PANTHER" id="PTHR20982:SF3">
    <property type="entry name" value="MITOCHONDRIAL RIBOSOME RECYCLING FACTOR PSEUDO 1"/>
    <property type="match status" value="1"/>
</dbReference>
<dbReference type="FunFam" id="1.10.132.20:FF:000001">
    <property type="entry name" value="Ribosome-recycling factor"/>
    <property type="match status" value="1"/>
</dbReference>
<protein>
    <submittedName>
        <fullName evidence="7">Ribosome recycling factor</fullName>
    </submittedName>
</protein>
<dbReference type="Pfam" id="PF01765">
    <property type="entry name" value="RRF"/>
    <property type="match status" value="1"/>
</dbReference>
<dbReference type="InterPro" id="IPR036191">
    <property type="entry name" value="RRF_sf"/>
</dbReference>
<proteinExistence type="inferred from homology"/>
<evidence type="ECO:0000256" key="4">
    <source>
        <dbReference type="ARBA" id="ARBA00022917"/>
    </source>
</evidence>
<evidence type="ECO:0000256" key="3">
    <source>
        <dbReference type="ARBA" id="ARBA00022490"/>
    </source>
</evidence>
<dbReference type="SUPFAM" id="SSF55194">
    <property type="entry name" value="Ribosome recycling factor, RRF"/>
    <property type="match status" value="1"/>
</dbReference>
<dbReference type="Gene3D" id="3.30.1360.40">
    <property type="match status" value="1"/>
</dbReference>